<evidence type="ECO:0000313" key="6">
    <source>
        <dbReference type="EMBL" id="PJC56268.1"/>
    </source>
</evidence>
<organism evidence="6 7">
    <name type="scientific">Candidatus Kaiserbacteria bacterium CG_4_9_14_0_2_um_filter_41_32</name>
    <dbReference type="NCBI Taxonomy" id="1974601"/>
    <lineage>
        <taxon>Bacteria</taxon>
        <taxon>Candidatus Kaiseribacteriota</taxon>
    </lineage>
</organism>
<comment type="caution">
    <text evidence="6">The sequence shown here is derived from an EMBL/GenBank/DDBJ whole genome shotgun (WGS) entry which is preliminary data.</text>
</comment>
<dbReference type="AlphaFoldDB" id="A0A2M8FF46"/>
<gene>
    <name evidence="6" type="ORF">CO026_01205</name>
</gene>
<evidence type="ECO:0000256" key="4">
    <source>
        <dbReference type="ARBA" id="ARBA00023136"/>
    </source>
</evidence>
<dbReference type="InterPro" id="IPR003689">
    <property type="entry name" value="ZIP"/>
</dbReference>
<name>A0A2M8FF46_9BACT</name>
<accession>A0A2M8FF46</accession>
<feature type="transmembrane region" description="Helical" evidence="5">
    <location>
        <begin position="226"/>
        <end position="246"/>
    </location>
</feature>
<dbReference type="Pfam" id="PF02535">
    <property type="entry name" value="Zip"/>
    <property type="match status" value="2"/>
</dbReference>
<dbReference type="EMBL" id="PFRD01000053">
    <property type="protein sequence ID" value="PJC56268.1"/>
    <property type="molecule type" value="Genomic_DNA"/>
</dbReference>
<evidence type="ECO:0000256" key="3">
    <source>
        <dbReference type="ARBA" id="ARBA00022989"/>
    </source>
</evidence>
<evidence type="ECO:0000256" key="2">
    <source>
        <dbReference type="ARBA" id="ARBA00022692"/>
    </source>
</evidence>
<comment type="subcellular location">
    <subcellularLocation>
        <location evidence="1">Membrane</location>
        <topology evidence="1">Multi-pass membrane protein</topology>
    </subcellularLocation>
</comment>
<dbReference type="PANTHER" id="PTHR16950">
    <property type="entry name" value="ZINC TRANSPORTER SLC39A7 HISTIDINE-RICH MEMBRANE PROTEIN KE4"/>
    <property type="match status" value="1"/>
</dbReference>
<feature type="transmembrane region" description="Helical" evidence="5">
    <location>
        <begin position="62"/>
        <end position="82"/>
    </location>
</feature>
<dbReference type="Proteomes" id="UP000230391">
    <property type="component" value="Unassembled WGS sequence"/>
</dbReference>
<feature type="transmembrane region" description="Helical" evidence="5">
    <location>
        <begin position="6"/>
        <end position="26"/>
    </location>
</feature>
<reference evidence="7" key="1">
    <citation type="submission" date="2017-09" db="EMBL/GenBank/DDBJ databases">
        <title>Depth-based differentiation of microbial function through sediment-hosted aquifers and enrichment of novel symbionts in the deep terrestrial subsurface.</title>
        <authorList>
            <person name="Probst A.J."/>
            <person name="Ladd B."/>
            <person name="Jarett J.K."/>
            <person name="Geller-Mcgrath D.E."/>
            <person name="Sieber C.M.K."/>
            <person name="Emerson J.B."/>
            <person name="Anantharaman K."/>
            <person name="Thomas B.C."/>
            <person name="Malmstrom R."/>
            <person name="Stieglmeier M."/>
            <person name="Klingl A."/>
            <person name="Woyke T."/>
            <person name="Ryan C.M."/>
            <person name="Banfield J.F."/>
        </authorList>
    </citation>
    <scope>NUCLEOTIDE SEQUENCE [LARGE SCALE GENOMIC DNA]</scope>
</reference>
<feature type="transmembrane region" description="Helical" evidence="5">
    <location>
        <begin position="193"/>
        <end position="214"/>
    </location>
</feature>
<protein>
    <submittedName>
        <fullName evidence="6">ZIP family metal transporter</fullName>
    </submittedName>
</protein>
<keyword evidence="2 5" id="KW-0812">Transmembrane</keyword>
<proteinExistence type="predicted"/>
<dbReference type="PANTHER" id="PTHR16950:SF16">
    <property type="entry name" value="ZINC TRANSPORTER ZIP13"/>
    <property type="match status" value="1"/>
</dbReference>
<keyword evidence="3 5" id="KW-1133">Transmembrane helix</keyword>
<keyword evidence="4 5" id="KW-0472">Membrane</keyword>
<feature type="transmembrane region" description="Helical" evidence="5">
    <location>
        <begin position="35"/>
        <end position="56"/>
    </location>
</feature>
<dbReference type="GO" id="GO:0046873">
    <property type="term" value="F:metal ion transmembrane transporter activity"/>
    <property type="evidence" value="ECO:0007669"/>
    <property type="project" value="InterPro"/>
</dbReference>
<evidence type="ECO:0000256" key="1">
    <source>
        <dbReference type="ARBA" id="ARBA00004141"/>
    </source>
</evidence>
<sequence length="248" mass="27172">MIIIYTLLSVLTISLVSFIGVFTLILKRNLLNKSIFILVSLAVGTLLGDVFIHIIPEAYEKISNSTLISFLIIGGILIFFVLEKVLHWHHHTLEHAEEHHHPIGKMILLGDGVHNFIDGLIIATSYMISIEIGVATTMAVILHEIPQEIGNFGVLIHAGYKTKKALWYNFLSALTAVAGAVTALLFGNITEQFALWLLPLTAGGFIYIALSDLVPELHKDFRVGQGIIQVIAIMVGVASMLMLLALEG</sequence>
<evidence type="ECO:0000313" key="7">
    <source>
        <dbReference type="Proteomes" id="UP000230391"/>
    </source>
</evidence>
<evidence type="ECO:0000256" key="5">
    <source>
        <dbReference type="SAM" id="Phobius"/>
    </source>
</evidence>
<feature type="transmembrane region" description="Helical" evidence="5">
    <location>
        <begin position="166"/>
        <end position="187"/>
    </location>
</feature>
<dbReference type="GO" id="GO:0016020">
    <property type="term" value="C:membrane"/>
    <property type="evidence" value="ECO:0007669"/>
    <property type="project" value="UniProtKB-SubCell"/>
</dbReference>